<dbReference type="RefSeq" id="WP_194447147.1">
    <property type="nucleotide sequence ID" value="NZ_CP063849.1"/>
</dbReference>
<dbReference type="PROSITE" id="PS51494">
    <property type="entry name" value="SPOIVB"/>
    <property type="match status" value="1"/>
</dbReference>
<gene>
    <name evidence="4" type="ORF">IRI77_21910</name>
</gene>
<name>A0A7S7SH31_PALFE</name>
<feature type="signal peptide" evidence="2">
    <location>
        <begin position="1"/>
        <end position="20"/>
    </location>
</feature>
<evidence type="ECO:0000259" key="3">
    <source>
        <dbReference type="PROSITE" id="PS51494"/>
    </source>
</evidence>
<evidence type="ECO:0000313" key="4">
    <source>
        <dbReference type="EMBL" id="QOY85477.1"/>
    </source>
</evidence>
<evidence type="ECO:0000313" key="5">
    <source>
        <dbReference type="Proteomes" id="UP000593892"/>
    </source>
</evidence>
<evidence type="ECO:0000256" key="2">
    <source>
        <dbReference type="SAM" id="SignalP"/>
    </source>
</evidence>
<dbReference type="Proteomes" id="UP000593892">
    <property type="component" value="Chromosome"/>
</dbReference>
<dbReference type="InterPro" id="IPR008763">
    <property type="entry name" value="Peptidase_S55"/>
</dbReference>
<organism evidence="4 5">
    <name type="scientific">Paludibaculum fermentans</name>
    <dbReference type="NCBI Taxonomy" id="1473598"/>
    <lineage>
        <taxon>Bacteria</taxon>
        <taxon>Pseudomonadati</taxon>
        <taxon>Acidobacteriota</taxon>
        <taxon>Terriglobia</taxon>
        <taxon>Bryobacterales</taxon>
        <taxon>Bryobacteraceae</taxon>
        <taxon>Paludibaculum</taxon>
    </lineage>
</organism>
<keyword evidence="2" id="KW-0732">Signal</keyword>
<proteinExistence type="predicted"/>
<dbReference type="KEGG" id="pfer:IRI77_21910"/>
<feature type="region of interest" description="Disordered" evidence="1">
    <location>
        <begin position="160"/>
        <end position="179"/>
    </location>
</feature>
<keyword evidence="5" id="KW-1185">Reference proteome</keyword>
<dbReference type="EMBL" id="CP063849">
    <property type="protein sequence ID" value="QOY85477.1"/>
    <property type="molecule type" value="Genomic_DNA"/>
</dbReference>
<feature type="compositionally biased region" description="Polar residues" evidence="1">
    <location>
        <begin position="165"/>
        <end position="175"/>
    </location>
</feature>
<dbReference type="AlphaFoldDB" id="A0A7S7SH31"/>
<protein>
    <recommendedName>
        <fullName evidence="3">Peptidase S55 domain-containing protein</fullName>
    </recommendedName>
</protein>
<feature type="chain" id="PRO_5032395866" description="Peptidase S55 domain-containing protein" evidence="2">
    <location>
        <begin position="21"/>
        <end position="627"/>
    </location>
</feature>
<evidence type="ECO:0000256" key="1">
    <source>
        <dbReference type="SAM" id="MobiDB-lite"/>
    </source>
</evidence>
<reference evidence="4 5" key="1">
    <citation type="submission" date="2020-10" db="EMBL/GenBank/DDBJ databases">
        <title>Complete genome sequence of Paludibaculum fermentans P105T, a facultatively anaerobic acidobacterium capable of dissimilatory Fe(III) reduction.</title>
        <authorList>
            <person name="Dedysh S.N."/>
            <person name="Beletsky A.V."/>
            <person name="Kulichevskaya I.S."/>
            <person name="Mardanov A.V."/>
            <person name="Ravin N.V."/>
        </authorList>
    </citation>
    <scope>NUCLEOTIDE SEQUENCE [LARGE SCALE GENOMIC DNA]</scope>
    <source>
        <strain evidence="4 5">P105</strain>
    </source>
</reference>
<feature type="domain" description="Peptidase S55" evidence="3">
    <location>
        <begin position="1"/>
        <end position="170"/>
    </location>
</feature>
<accession>A0A7S7SH31</accession>
<sequence length="627" mass="67177">MKQSCAAILCAVSLVIPVWAQSAPPVRATSVHSPYGEAPTLPKTIMDRPKAGPVAIMRASEVKAGMQGVAWTVFQGTVPEAIPVEIIGPWKNAWGPRQDVILAKLGGKAAKTNVAGGMSGSPVYIDGKLVGAIALRISVFSPDAICGITPIEQMLEINSIDETRPSNPKSPQQPTARAELTPPASLLDPSARLVQIDTPLTFSGFNEATLREFKPYFDQMGITAVQGGAAGAVTSSKPAAGWKDALQPGEAIAGVLVSGDMSITGLGTVTYNDGKRVLGFGHSFFNLGPLSMPMSKGEVLMVLSSAFQPNKFANATEIAGALHQDRHSGIMGELGAAATTIPVDLKVRVQPVPGGPVIEKKYHFDAFIHPKWTPFLMMLTTFNTLNDINSSAADDATFKLEGKVEFDGLETLQASTMVVSGDGPMPAPMQLGSWWAEKFSRLFSNPREIPKVKHVELVVEMQAERRVTTVESAWLDNSDISPGGELTGKVALRPWRGERVLREFKVKVPESITRGDHRLLLSDSDTLNRTQLMAGMSNRTLDLTQTVSLINQERSNDKLYVSLVDPRPTVYADDRALADVPTSVLNVMQSGRGGRPMAATAETAHLVESIPLDQVVSGNAALRFTVK</sequence>